<dbReference type="CDD" id="cd05233">
    <property type="entry name" value="SDR_c"/>
    <property type="match status" value="1"/>
</dbReference>
<evidence type="ECO:0000313" key="3">
    <source>
        <dbReference type="EMBL" id="KAF2437098.1"/>
    </source>
</evidence>
<sequence>MSSDRLIIILGSGPGIGVGVASHFASKGFNKIALLSRNADRLKEDAMRVESTEGVKGITVKTYTVDLAESGSLVGVLDEVEKELGVPEVVVYNASLLGGSKFFEVEEEEVQKSLQISALSLYTTAKWAIPRLTKLASTDPIRKPSLLVTSGGLYKSPFAPYFSLSLAKAAQFSLTQSLAQQYSKEGVHVAAVVVHGLVKPESEYFSPRKIAEVFWKLYEEGAEKGKREVWVEAPEQDEDSKRWRARALEG</sequence>
<dbReference type="AlphaFoldDB" id="A0A9P4P581"/>
<organism evidence="3 4">
    <name type="scientific">Tothia fuscella</name>
    <dbReference type="NCBI Taxonomy" id="1048955"/>
    <lineage>
        <taxon>Eukaryota</taxon>
        <taxon>Fungi</taxon>
        <taxon>Dikarya</taxon>
        <taxon>Ascomycota</taxon>
        <taxon>Pezizomycotina</taxon>
        <taxon>Dothideomycetes</taxon>
        <taxon>Pleosporomycetidae</taxon>
        <taxon>Venturiales</taxon>
        <taxon>Cylindrosympodiaceae</taxon>
        <taxon>Tothia</taxon>
    </lineage>
</organism>
<dbReference type="PANTHER" id="PTHR43669">
    <property type="entry name" value="5-KETO-D-GLUCONATE 5-REDUCTASE"/>
    <property type="match status" value="1"/>
</dbReference>
<keyword evidence="2" id="KW-0560">Oxidoreductase</keyword>
<dbReference type="SUPFAM" id="SSF51735">
    <property type="entry name" value="NAD(P)-binding Rossmann-fold domains"/>
    <property type="match status" value="1"/>
</dbReference>
<dbReference type="OrthoDB" id="5336600at2759"/>
<dbReference type="Gene3D" id="3.40.50.720">
    <property type="entry name" value="NAD(P)-binding Rossmann-like Domain"/>
    <property type="match status" value="1"/>
</dbReference>
<gene>
    <name evidence="3" type="ORF">EJ08DRAFT_728776</name>
</gene>
<dbReference type="InterPro" id="IPR036291">
    <property type="entry name" value="NAD(P)-bd_dom_sf"/>
</dbReference>
<dbReference type="Pfam" id="PF00106">
    <property type="entry name" value="adh_short"/>
    <property type="match status" value="1"/>
</dbReference>
<dbReference type="EMBL" id="MU007009">
    <property type="protein sequence ID" value="KAF2437098.1"/>
    <property type="molecule type" value="Genomic_DNA"/>
</dbReference>
<name>A0A9P4P581_9PEZI</name>
<dbReference type="InterPro" id="IPR002347">
    <property type="entry name" value="SDR_fam"/>
</dbReference>
<dbReference type="PRINTS" id="PR00081">
    <property type="entry name" value="GDHRDH"/>
</dbReference>
<evidence type="ECO:0000313" key="4">
    <source>
        <dbReference type="Proteomes" id="UP000800235"/>
    </source>
</evidence>
<protein>
    <submittedName>
        <fullName evidence="3">NAD(P)-binding protein</fullName>
    </submittedName>
</protein>
<dbReference type="GO" id="GO:0016491">
    <property type="term" value="F:oxidoreductase activity"/>
    <property type="evidence" value="ECO:0007669"/>
    <property type="project" value="UniProtKB-KW"/>
</dbReference>
<evidence type="ECO:0000256" key="2">
    <source>
        <dbReference type="ARBA" id="ARBA00023002"/>
    </source>
</evidence>
<proteinExistence type="inferred from homology"/>
<accession>A0A9P4P581</accession>
<dbReference type="Proteomes" id="UP000800235">
    <property type="component" value="Unassembled WGS sequence"/>
</dbReference>
<comment type="caution">
    <text evidence="3">The sequence shown here is derived from an EMBL/GenBank/DDBJ whole genome shotgun (WGS) entry which is preliminary data.</text>
</comment>
<keyword evidence="4" id="KW-1185">Reference proteome</keyword>
<dbReference type="PANTHER" id="PTHR43669:SF3">
    <property type="entry name" value="ALCOHOL DEHYDROGENASE, PUTATIVE (AFU_ORTHOLOGUE AFUA_3G03445)-RELATED"/>
    <property type="match status" value="1"/>
</dbReference>
<evidence type="ECO:0000256" key="1">
    <source>
        <dbReference type="ARBA" id="ARBA00006484"/>
    </source>
</evidence>
<comment type="similarity">
    <text evidence="1">Belongs to the short-chain dehydrogenases/reductases (SDR) family.</text>
</comment>
<reference evidence="3" key="1">
    <citation type="journal article" date="2020" name="Stud. Mycol.">
        <title>101 Dothideomycetes genomes: a test case for predicting lifestyles and emergence of pathogens.</title>
        <authorList>
            <person name="Haridas S."/>
            <person name="Albert R."/>
            <person name="Binder M."/>
            <person name="Bloem J."/>
            <person name="Labutti K."/>
            <person name="Salamov A."/>
            <person name="Andreopoulos B."/>
            <person name="Baker S."/>
            <person name="Barry K."/>
            <person name="Bills G."/>
            <person name="Bluhm B."/>
            <person name="Cannon C."/>
            <person name="Castanera R."/>
            <person name="Culley D."/>
            <person name="Daum C."/>
            <person name="Ezra D."/>
            <person name="Gonzalez J."/>
            <person name="Henrissat B."/>
            <person name="Kuo A."/>
            <person name="Liang C."/>
            <person name="Lipzen A."/>
            <person name="Lutzoni F."/>
            <person name="Magnuson J."/>
            <person name="Mondo S."/>
            <person name="Nolan M."/>
            <person name="Ohm R."/>
            <person name="Pangilinan J."/>
            <person name="Park H.-J."/>
            <person name="Ramirez L."/>
            <person name="Alfaro M."/>
            <person name="Sun H."/>
            <person name="Tritt A."/>
            <person name="Yoshinaga Y."/>
            <person name="Zwiers L.-H."/>
            <person name="Turgeon B."/>
            <person name="Goodwin S."/>
            <person name="Spatafora J."/>
            <person name="Crous P."/>
            <person name="Grigoriev I."/>
        </authorList>
    </citation>
    <scope>NUCLEOTIDE SEQUENCE</scope>
    <source>
        <strain evidence="3">CBS 130266</strain>
    </source>
</reference>